<dbReference type="EMBL" id="JBHUOZ010000003">
    <property type="protein sequence ID" value="MFD2922043.1"/>
    <property type="molecule type" value="Genomic_DNA"/>
</dbReference>
<protein>
    <recommendedName>
        <fullName evidence="3">Portal protein</fullName>
    </recommendedName>
</protein>
<evidence type="ECO:0000313" key="2">
    <source>
        <dbReference type="Proteomes" id="UP001597511"/>
    </source>
</evidence>
<comment type="caution">
    <text evidence="1">The sequence shown here is derived from an EMBL/GenBank/DDBJ whole genome shotgun (WGS) entry which is preliminary data.</text>
</comment>
<organism evidence="1 2">
    <name type="scientific">Terrimonas rubra</name>
    <dbReference type="NCBI Taxonomy" id="1035890"/>
    <lineage>
        <taxon>Bacteria</taxon>
        <taxon>Pseudomonadati</taxon>
        <taxon>Bacteroidota</taxon>
        <taxon>Chitinophagia</taxon>
        <taxon>Chitinophagales</taxon>
        <taxon>Chitinophagaceae</taxon>
        <taxon>Terrimonas</taxon>
    </lineage>
</organism>
<dbReference type="RefSeq" id="WP_386103366.1">
    <property type="nucleotide sequence ID" value="NZ_JBHUOZ010000003.1"/>
</dbReference>
<name>A0ABW6AE73_9BACT</name>
<proteinExistence type="predicted"/>
<accession>A0ABW6AE73</accession>
<reference evidence="2" key="1">
    <citation type="journal article" date="2019" name="Int. J. Syst. Evol. Microbiol.">
        <title>The Global Catalogue of Microorganisms (GCM) 10K type strain sequencing project: providing services to taxonomists for standard genome sequencing and annotation.</title>
        <authorList>
            <consortium name="The Broad Institute Genomics Platform"/>
            <consortium name="The Broad Institute Genome Sequencing Center for Infectious Disease"/>
            <person name="Wu L."/>
            <person name="Ma J."/>
        </authorList>
    </citation>
    <scope>NUCLEOTIDE SEQUENCE [LARGE SCALE GENOMIC DNA]</scope>
    <source>
        <strain evidence="2">KCTC 23299</strain>
    </source>
</reference>
<evidence type="ECO:0008006" key="3">
    <source>
        <dbReference type="Google" id="ProtNLM"/>
    </source>
</evidence>
<dbReference type="Proteomes" id="UP001597511">
    <property type="component" value="Unassembled WGS sequence"/>
</dbReference>
<keyword evidence="2" id="KW-1185">Reference proteome</keyword>
<sequence>MMYINEDPFPKHNIDPNLKGKDWILSFAKTAHSEWHYSTASLFRKNLEKYREIKNYVLGQQSINKYKKLLGVEESADDSWLAVDWKVRPIGAKLRSIGISKLVSREYNILCTAIDPMAQTKVDEYFADTRTKIMMFEALKDANPDLAANPLLRKQLGEPEDMEELEITQMYGAKYNLAMESEMGIDLILYKNGFDKERERNSECLFDYGVGGYKEWIDENQEVKLRSVQVEAMMVSPCQKPDFSDKTYCGEYIEVPLSQLADKFTSEELETIANSIKSNNKGFTPKTAFNDEWDGFKATVLDLEFLSWNEYKYQQRVNLKGNLVVRPEPYSIKTNGNTFNYKGEQLKQYISKKKEVVYKCKWIVGTDLMYDYGLATNMKRSLPNKACTDLSYHLYAYNFFRMQASGMMERIIPLIDEYHLTMFKIQNFKNQWMPYIIDIDFDALENVSLGQAGQNMTKKDILDMMFQKFVLVNRKKDISGTNINYKAVDVRATSMGQEFSLLAADLSRILSDMRDTLGLNEITDGSSPNPNLLNGVARLGAEATNNALRPILLADRHLTESLARGVIQRLTQVVGKKTISGEMPYKGQTRLKFITLSKDIALHDWAIKIEDRPTDYERELLLQQLNLKDANGMIDPEDYVMIMNTKNLKQAAALLAYRTKKRRKENEAYELKKMQMNGQVQQESAVVAEQAKQQTLQLEWQLRRDTGLALKEADKDMLLLKLGVQQEGNQMSLAGKVATTAIQKGIEMEDEDEEMPIVD</sequence>
<gene>
    <name evidence="1" type="ORF">ACFS6H_20145</name>
</gene>
<evidence type="ECO:0000313" key="1">
    <source>
        <dbReference type="EMBL" id="MFD2922043.1"/>
    </source>
</evidence>